<organism evidence="17 18">
    <name type="scientific">Hirundo rustica rustica</name>
    <dbReference type="NCBI Taxonomy" id="333673"/>
    <lineage>
        <taxon>Eukaryota</taxon>
        <taxon>Metazoa</taxon>
        <taxon>Chordata</taxon>
        <taxon>Craniata</taxon>
        <taxon>Vertebrata</taxon>
        <taxon>Euteleostomi</taxon>
        <taxon>Archelosauria</taxon>
        <taxon>Archosauria</taxon>
        <taxon>Dinosauria</taxon>
        <taxon>Saurischia</taxon>
        <taxon>Theropoda</taxon>
        <taxon>Coelurosauria</taxon>
        <taxon>Aves</taxon>
        <taxon>Neognathae</taxon>
        <taxon>Neoaves</taxon>
        <taxon>Telluraves</taxon>
        <taxon>Australaves</taxon>
        <taxon>Passeriformes</taxon>
        <taxon>Sylvioidea</taxon>
        <taxon>Hirundinidae</taxon>
        <taxon>Hirundo</taxon>
    </lineage>
</organism>
<dbReference type="InterPro" id="IPR027079">
    <property type="entry name" value="Tfb1/GTF2H1"/>
</dbReference>
<evidence type="ECO:0000313" key="17">
    <source>
        <dbReference type="EMBL" id="RMC00157.1"/>
    </source>
</evidence>
<dbReference type="CDD" id="cd13229">
    <property type="entry name" value="PH_TFIIH"/>
    <property type="match status" value="1"/>
</dbReference>
<evidence type="ECO:0000256" key="9">
    <source>
        <dbReference type="ARBA" id="ARBA00057028"/>
    </source>
</evidence>
<keyword evidence="5" id="KW-0805">Transcription regulation</keyword>
<dbReference type="SMART" id="SM00751">
    <property type="entry name" value="BSD"/>
    <property type="match status" value="2"/>
</dbReference>
<dbReference type="FunFam" id="2.30.29.30:FF:000115">
    <property type="entry name" value="General transcription factor IIH subunit 1"/>
    <property type="match status" value="1"/>
</dbReference>
<dbReference type="SUPFAM" id="SSF140383">
    <property type="entry name" value="BSD domain-like"/>
    <property type="match status" value="2"/>
</dbReference>
<sequence>MATGERPPRDWELIVATMATSSEEVLLIVKKVRQKKQDGALYLMAERIAWAPEGKDRFTISHMYADIKCQKISPEGKAKIQLQLVLHAGDTTNFHFSNESTAVKERDAVKDLLQQLLPKFKRKANKELEEKNRMLQEDPVLFQLYKDLVVSQVISAEEFWANRLSLNAGDNSAAPNKQDVGISAAFLADVRPQTDGCNGLRYNLTSDIIESIFRTYPAVKMKYAENVPHNMTEREFWTRFFQSHYFHRDRLNTGSKDLFAECARLDEKGLKAMVSQGVKNPLIDLTALEDKTLDEGYGVASVASTSNASKSARESSNAAIIKRFNHHSAMVLAAGLRKKEAQNDHYSETSSTDGNSRDSDFFQPPLKKVKLQEAIEYEDLSRNNSVKTIALNLKKSDRYYHGPTPIQSQQYATSQDIINSFHSIRQEMEAYVPKLTQVLSSGDAASTIAVLSPGGALMQGGTQQAINQMVPNDIQSELKHMYVAVGELLRHFWSCFPVNTPFLEEKVVKMRSNLERFQVTKLCPFQEKIRRQYLSTNLISHIEEMLQTAYNKFHTWQSRRMLKKT</sequence>
<evidence type="ECO:0000259" key="16">
    <source>
        <dbReference type="PROSITE" id="PS50858"/>
    </source>
</evidence>
<accession>A0A3M0JYZ7</accession>
<evidence type="ECO:0000256" key="15">
    <source>
        <dbReference type="SAM" id="MobiDB-lite"/>
    </source>
</evidence>
<dbReference type="Gene3D" id="2.30.29.30">
    <property type="entry name" value="Pleckstrin-homology domain (PH domain)/Phosphotyrosine-binding domain (PTB)"/>
    <property type="match status" value="1"/>
</dbReference>
<dbReference type="GO" id="GO:0000439">
    <property type="term" value="C:transcription factor TFIIH core complex"/>
    <property type="evidence" value="ECO:0007669"/>
    <property type="project" value="InterPro"/>
</dbReference>
<protein>
    <recommendedName>
        <fullName evidence="11">General transcription factor IIH subunit 1</fullName>
    </recommendedName>
    <alternativeName>
        <fullName evidence="12">Basic transcription factor 2 62 kDa subunit</fullName>
    </alternativeName>
    <alternativeName>
        <fullName evidence="13">General transcription factor IIH polypeptide 1</fullName>
    </alternativeName>
    <alternativeName>
        <fullName evidence="14">TFIIH basal transcription factor complex p62 subunit</fullName>
    </alternativeName>
</protein>
<comment type="function">
    <text evidence="9">Component of the general transcription and DNA repair factor IIH (TFIIH) core complex, which is involved in general and transcription-coupled nucleotide excision repair (NER) of damaged DNA and, when complexed to CAK, in RNA transcription by RNA polymerase II. In NER, TFIIH acts by opening DNA around the lesion to allow the excision of the damaged oligonucleotide and its replacement by a new DNA fragment. In transcription, TFIIH has an essential role in transcription initiation. When the pre-initiation complex (PIC) has been established, TFIIH is required for promoter opening and promoter escape. Phosphorylation of the C-terminal tail (CTD) of the largest subunit of RNA polymerase II by the kinase module CAK controls the initiation of transcription.</text>
</comment>
<dbReference type="Proteomes" id="UP000269221">
    <property type="component" value="Unassembled WGS sequence"/>
</dbReference>
<evidence type="ECO:0000313" key="18">
    <source>
        <dbReference type="Proteomes" id="UP000269221"/>
    </source>
</evidence>
<evidence type="ECO:0000256" key="14">
    <source>
        <dbReference type="ARBA" id="ARBA00082827"/>
    </source>
</evidence>
<evidence type="ECO:0000256" key="3">
    <source>
        <dbReference type="ARBA" id="ARBA00022737"/>
    </source>
</evidence>
<evidence type="ECO:0000256" key="10">
    <source>
        <dbReference type="ARBA" id="ARBA00063282"/>
    </source>
</evidence>
<comment type="similarity">
    <text evidence="2">Belongs to the TFB1 family.</text>
</comment>
<evidence type="ECO:0000256" key="8">
    <source>
        <dbReference type="ARBA" id="ARBA00023242"/>
    </source>
</evidence>
<evidence type="ECO:0000256" key="1">
    <source>
        <dbReference type="ARBA" id="ARBA00004123"/>
    </source>
</evidence>
<dbReference type="AlphaFoldDB" id="A0A3M0JYZ7"/>
<dbReference type="InterPro" id="IPR005607">
    <property type="entry name" value="BSD_dom"/>
</dbReference>
<gene>
    <name evidence="17" type="ORF">DUI87_22758</name>
</gene>
<keyword evidence="6" id="KW-0804">Transcription</keyword>
<dbReference type="InterPro" id="IPR013876">
    <property type="entry name" value="TFIIH_BTF_p62_N"/>
</dbReference>
<proteinExistence type="inferred from homology"/>
<dbReference type="Gene3D" id="6.10.140.1200">
    <property type="match status" value="1"/>
</dbReference>
<dbReference type="InterPro" id="IPR011993">
    <property type="entry name" value="PH-like_dom_sf"/>
</dbReference>
<dbReference type="PROSITE" id="PS50858">
    <property type="entry name" value="BSD"/>
    <property type="match status" value="2"/>
</dbReference>
<dbReference type="Pfam" id="PF03909">
    <property type="entry name" value="BSD"/>
    <property type="match status" value="1"/>
</dbReference>
<keyword evidence="7" id="KW-0234">DNA repair</keyword>
<dbReference type="EMBL" id="QRBI01000144">
    <property type="protein sequence ID" value="RMC00157.1"/>
    <property type="molecule type" value="Genomic_DNA"/>
</dbReference>
<evidence type="ECO:0000256" key="11">
    <source>
        <dbReference type="ARBA" id="ARBA00070129"/>
    </source>
</evidence>
<evidence type="ECO:0000256" key="5">
    <source>
        <dbReference type="ARBA" id="ARBA00023015"/>
    </source>
</evidence>
<dbReference type="GO" id="GO:0006289">
    <property type="term" value="P:nucleotide-excision repair"/>
    <property type="evidence" value="ECO:0007669"/>
    <property type="project" value="InterPro"/>
</dbReference>
<dbReference type="Pfam" id="PF08567">
    <property type="entry name" value="PH_TFIIH"/>
    <property type="match status" value="1"/>
</dbReference>
<dbReference type="STRING" id="333673.A0A3M0JYZ7"/>
<dbReference type="PANTHER" id="PTHR12856">
    <property type="entry name" value="TRANSCRIPTION INITIATION FACTOR IIH-RELATED"/>
    <property type="match status" value="1"/>
</dbReference>
<feature type="domain" description="BSD" evidence="16">
    <location>
        <begin position="196"/>
        <end position="248"/>
    </location>
</feature>
<comment type="subcellular location">
    <subcellularLocation>
        <location evidence="1">Nucleus</location>
    </subcellularLocation>
</comment>
<dbReference type="InterPro" id="IPR035925">
    <property type="entry name" value="BSD_dom_sf"/>
</dbReference>
<evidence type="ECO:0000256" key="12">
    <source>
        <dbReference type="ARBA" id="ARBA00076512"/>
    </source>
</evidence>
<dbReference type="GO" id="GO:0006351">
    <property type="term" value="P:DNA-templated transcription"/>
    <property type="evidence" value="ECO:0007669"/>
    <property type="project" value="InterPro"/>
</dbReference>
<feature type="region of interest" description="Disordered" evidence="15">
    <location>
        <begin position="340"/>
        <end position="362"/>
    </location>
</feature>
<evidence type="ECO:0000256" key="7">
    <source>
        <dbReference type="ARBA" id="ARBA00023204"/>
    </source>
</evidence>
<feature type="domain" description="BSD" evidence="16">
    <location>
        <begin position="116"/>
        <end position="164"/>
    </location>
</feature>
<name>A0A3M0JYZ7_HIRRU</name>
<evidence type="ECO:0000256" key="4">
    <source>
        <dbReference type="ARBA" id="ARBA00022763"/>
    </source>
</evidence>
<dbReference type="OrthoDB" id="360521at2759"/>
<keyword evidence="3" id="KW-0677">Repeat</keyword>
<keyword evidence="18" id="KW-1185">Reference proteome</keyword>
<evidence type="ECO:0000256" key="2">
    <source>
        <dbReference type="ARBA" id="ARBA00009448"/>
    </source>
</evidence>
<reference evidence="17 18" key="1">
    <citation type="submission" date="2018-07" db="EMBL/GenBank/DDBJ databases">
        <title>A high quality draft genome assembly of the barn swallow (H. rustica rustica).</title>
        <authorList>
            <person name="Formenti G."/>
            <person name="Chiara M."/>
            <person name="Poveda L."/>
            <person name="Francoijs K.-J."/>
            <person name="Bonisoli-Alquati A."/>
            <person name="Canova L."/>
            <person name="Gianfranceschi L."/>
            <person name="Horner D.S."/>
            <person name="Saino N."/>
        </authorList>
    </citation>
    <scope>NUCLEOTIDE SEQUENCE [LARGE SCALE GENOMIC DNA]</scope>
    <source>
        <strain evidence="17">Chelidonia</strain>
        <tissue evidence="17">Blood</tissue>
    </source>
</reference>
<keyword evidence="4" id="KW-0227">DNA damage</keyword>
<comment type="subunit">
    <text evidence="10">Component of the 7-subunit TFIIH core complex composed of XPB/ERCC3, XPD/ERCC2, GTF2H1, GTF2H2, GTF2H3, GTF2H4 and GTF2H5, which is active in NER. The core complex associates with the 3-subunit CDK-activating kinase (CAK) module composed of CCNH/cyclin H, CDK7 and MNAT1 to form the 10-subunit holoenzyme (holo-TFIIH) active in transcription. Interacts with PUF60.</text>
</comment>
<dbReference type="SUPFAM" id="SSF50729">
    <property type="entry name" value="PH domain-like"/>
    <property type="match status" value="1"/>
</dbReference>
<evidence type="ECO:0000256" key="13">
    <source>
        <dbReference type="ARBA" id="ARBA00077680"/>
    </source>
</evidence>
<evidence type="ECO:0000256" key="6">
    <source>
        <dbReference type="ARBA" id="ARBA00023163"/>
    </source>
</evidence>
<keyword evidence="8" id="KW-0539">Nucleus</keyword>
<comment type="caution">
    <text evidence="17">The sequence shown here is derived from an EMBL/GenBank/DDBJ whole genome shotgun (WGS) entry which is preliminary data.</text>
</comment>